<dbReference type="InterPro" id="IPR050707">
    <property type="entry name" value="HTH_MetabolicPath_Reg"/>
</dbReference>
<name>A0A929B806_9PSEU</name>
<dbReference type="GO" id="GO:0003677">
    <property type="term" value="F:DNA binding"/>
    <property type="evidence" value="ECO:0007669"/>
    <property type="project" value="UniProtKB-KW"/>
</dbReference>
<keyword evidence="2" id="KW-0238">DNA-binding</keyword>
<dbReference type="SUPFAM" id="SSF55781">
    <property type="entry name" value="GAF domain-like"/>
    <property type="match status" value="1"/>
</dbReference>
<keyword evidence="3" id="KW-0804">Transcription</keyword>
<dbReference type="InterPro" id="IPR011991">
    <property type="entry name" value="ArsR-like_HTH"/>
</dbReference>
<evidence type="ECO:0000259" key="4">
    <source>
        <dbReference type="PROSITE" id="PS51077"/>
    </source>
</evidence>
<dbReference type="Proteomes" id="UP000598360">
    <property type="component" value="Unassembled WGS sequence"/>
</dbReference>
<keyword evidence="1" id="KW-0805">Transcription regulation</keyword>
<dbReference type="InterPro" id="IPR029016">
    <property type="entry name" value="GAF-like_dom_sf"/>
</dbReference>
<dbReference type="Pfam" id="PF01614">
    <property type="entry name" value="IclR_C"/>
    <property type="match status" value="1"/>
</dbReference>
<dbReference type="InterPro" id="IPR036390">
    <property type="entry name" value="WH_DNA-bd_sf"/>
</dbReference>
<dbReference type="PANTHER" id="PTHR30136:SF24">
    <property type="entry name" value="HTH-TYPE TRANSCRIPTIONAL REPRESSOR ALLR"/>
    <property type="match status" value="1"/>
</dbReference>
<dbReference type="SMART" id="SM00346">
    <property type="entry name" value="HTH_ICLR"/>
    <property type="match status" value="1"/>
</dbReference>
<evidence type="ECO:0000313" key="6">
    <source>
        <dbReference type="EMBL" id="MBE9373951.1"/>
    </source>
</evidence>
<feature type="domain" description="IclR-ED" evidence="5">
    <location>
        <begin position="62"/>
        <end position="245"/>
    </location>
</feature>
<dbReference type="GO" id="GO:0003700">
    <property type="term" value="F:DNA-binding transcription factor activity"/>
    <property type="evidence" value="ECO:0007669"/>
    <property type="project" value="TreeGrafter"/>
</dbReference>
<keyword evidence="7" id="KW-1185">Reference proteome</keyword>
<dbReference type="CDD" id="cd00090">
    <property type="entry name" value="HTH_ARSR"/>
    <property type="match status" value="1"/>
</dbReference>
<organism evidence="6 7">
    <name type="scientific">Saccharopolyspora montiporae</name>
    <dbReference type="NCBI Taxonomy" id="2781240"/>
    <lineage>
        <taxon>Bacteria</taxon>
        <taxon>Bacillati</taxon>
        <taxon>Actinomycetota</taxon>
        <taxon>Actinomycetes</taxon>
        <taxon>Pseudonocardiales</taxon>
        <taxon>Pseudonocardiaceae</taxon>
        <taxon>Saccharopolyspora</taxon>
    </lineage>
</organism>
<dbReference type="PROSITE" id="PS51078">
    <property type="entry name" value="ICLR_ED"/>
    <property type="match status" value="1"/>
</dbReference>
<dbReference type="EMBL" id="JADEYC010000009">
    <property type="protein sequence ID" value="MBE9373951.1"/>
    <property type="molecule type" value="Genomic_DNA"/>
</dbReference>
<dbReference type="Gene3D" id="3.30.450.40">
    <property type="match status" value="1"/>
</dbReference>
<dbReference type="GO" id="GO:0045892">
    <property type="term" value="P:negative regulation of DNA-templated transcription"/>
    <property type="evidence" value="ECO:0007669"/>
    <property type="project" value="TreeGrafter"/>
</dbReference>
<feature type="domain" description="HTH iclR-type" evidence="4">
    <location>
        <begin position="2"/>
        <end position="61"/>
    </location>
</feature>
<dbReference type="SUPFAM" id="SSF46785">
    <property type="entry name" value="Winged helix' DNA-binding domain"/>
    <property type="match status" value="1"/>
</dbReference>
<dbReference type="PROSITE" id="PS51077">
    <property type="entry name" value="HTH_ICLR"/>
    <property type="match status" value="1"/>
</dbReference>
<comment type="caution">
    <text evidence="6">The sequence shown here is derived from an EMBL/GenBank/DDBJ whole genome shotgun (WGS) entry which is preliminary data.</text>
</comment>
<protein>
    <submittedName>
        <fullName evidence="6">IclR family transcriptional regulator</fullName>
    </submittedName>
</protein>
<evidence type="ECO:0000256" key="1">
    <source>
        <dbReference type="ARBA" id="ARBA00023015"/>
    </source>
</evidence>
<evidence type="ECO:0000256" key="2">
    <source>
        <dbReference type="ARBA" id="ARBA00023125"/>
    </source>
</evidence>
<gene>
    <name evidence="6" type="ORF">IQ251_05765</name>
</gene>
<sequence>MSRTVAKAVIALNELADGPRPLSALAEAVGVHSSTALRMLQPLVDAGMVTRGGDGRYRLGLRMAELGQQVLDDLDLRAAARGHLLPLADSTGATVHLAQLIDGAIIYVDKIESAAKVRTWSRVGRPVPLHTSAVSKAILARLDPATAEGLIDGCDFARCTEATITSRADFRVELVRTAQRGYATDFGEFEPLVHCVGVAVPETAPGVHAAVSITTVRADPDVDALRGLVPELTAAASAIADDLGHRS</sequence>
<dbReference type="Gene3D" id="1.10.10.10">
    <property type="entry name" value="Winged helix-like DNA-binding domain superfamily/Winged helix DNA-binding domain"/>
    <property type="match status" value="1"/>
</dbReference>
<accession>A0A929B806</accession>
<dbReference type="InterPro" id="IPR005471">
    <property type="entry name" value="Tscrpt_reg_IclR_N"/>
</dbReference>
<dbReference type="RefSeq" id="WP_193927403.1">
    <property type="nucleotide sequence ID" value="NZ_JADEYC010000009.1"/>
</dbReference>
<evidence type="ECO:0000259" key="5">
    <source>
        <dbReference type="PROSITE" id="PS51078"/>
    </source>
</evidence>
<dbReference type="InterPro" id="IPR014757">
    <property type="entry name" value="Tscrpt_reg_IclR_C"/>
</dbReference>
<dbReference type="Pfam" id="PF09339">
    <property type="entry name" value="HTH_IclR"/>
    <property type="match status" value="1"/>
</dbReference>
<dbReference type="PANTHER" id="PTHR30136">
    <property type="entry name" value="HELIX-TURN-HELIX TRANSCRIPTIONAL REGULATOR, ICLR FAMILY"/>
    <property type="match status" value="1"/>
</dbReference>
<evidence type="ECO:0000313" key="7">
    <source>
        <dbReference type="Proteomes" id="UP000598360"/>
    </source>
</evidence>
<evidence type="ECO:0000256" key="3">
    <source>
        <dbReference type="ARBA" id="ARBA00023163"/>
    </source>
</evidence>
<dbReference type="AlphaFoldDB" id="A0A929B806"/>
<reference evidence="6" key="1">
    <citation type="submission" date="2020-10" db="EMBL/GenBank/DDBJ databases">
        <title>Diversity and distribution of actinomycetes associated with coral in the coast of Hainan.</title>
        <authorList>
            <person name="Li F."/>
        </authorList>
    </citation>
    <scope>NUCLEOTIDE SEQUENCE</scope>
    <source>
        <strain evidence="6">HNM0983</strain>
    </source>
</reference>
<proteinExistence type="predicted"/>
<dbReference type="InterPro" id="IPR036388">
    <property type="entry name" value="WH-like_DNA-bd_sf"/>
</dbReference>